<dbReference type="Proteomes" id="UP001141806">
    <property type="component" value="Unassembled WGS sequence"/>
</dbReference>
<sequence>MEEKKMENTDPSPSISRTKPSSLRWGILRQAFLRSRATQPDNHSQSGIEHISRKTAFGFNLISCQLIDDGHVPEAPSSSSKLSNLDSLRDTCMRYTLPLEGAPTLILIQRLENHVDFNDFEICKRFDIDNTGLVCRWPSEDVLAYFCLSCADKFRYKRILELGSGFGLAGLVIAAGTDALEVVISDGNPLVVDYIQRNINVNGGAFGDTQVKSMGLHWNEDQVSCNLDPFDIIVASDCTFFREFHEGLARTVKSLLKQSETSEAIFFSPKRGDSLDKFLQKIKEIGLRYSVAENYNGDVWKLHLKFLSGDCSWPNYEKDHCYPLLVRITF</sequence>
<dbReference type="SUPFAM" id="SSF53335">
    <property type="entry name" value="S-adenosyl-L-methionine-dependent methyltransferases"/>
    <property type="match status" value="1"/>
</dbReference>
<dbReference type="AlphaFoldDB" id="A0A9Q0KAF5"/>
<gene>
    <name evidence="10" type="ORF">NE237_018721</name>
</gene>
<dbReference type="InterPro" id="IPR025800">
    <property type="entry name" value="CaM-Lys-N-MeTrfase"/>
</dbReference>
<comment type="subcellular location">
    <subcellularLocation>
        <location evidence="2">Cytoplasm</location>
    </subcellularLocation>
    <subcellularLocation>
        <location evidence="1">Nucleus</location>
    </subcellularLocation>
</comment>
<evidence type="ECO:0000256" key="5">
    <source>
        <dbReference type="ARBA" id="ARBA00022490"/>
    </source>
</evidence>
<evidence type="ECO:0000256" key="7">
    <source>
        <dbReference type="ARBA" id="ARBA00022679"/>
    </source>
</evidence>
<organism evidence="10 11">
    <name type="scientific">Protea cynaroides</name>
    <dbReference type="NCBI Taxonomy" id="273540"/>
    <lineage>
        <taxon>Eukaryota</taxon>
        <taxon>Viridiplantae</taxon>
        <taxon>Streptophyta</taxon>
        <taxon>Embryophyta</taxon>
        <taxon>Tracheophyta</taxon>
        <taxon>Spermatophyta</taxon>
        <taxon>Magnoliopsida</taxon>
        <taxon>Proteales</taxon>
        <taxon>Proteaceae</taxon>
        <taxon>Protea</taxon>
    </lineage>
</organism>
<evidence type="ECO:0000256" key="1">
    <source>
        <dbReference type="ARBA" id="ARBA00004123"/>
    </source>
</evidence>
<dbReference type="GO" id="GO:0005737">
    <property type="term" value="C:cytoplasm"/>
    <property type="evidence" value="ECO:0007669"/>
    <property type="project" value="UniProtKB-SubCell"/>
</dbReference>
<dbReference type="PANTHER" id="PTHR13539">
    <property type="entry name" value="CALMODULIN-LYSINE N-METHYLTRANSFERASE"/>
    <property type="match status" value="1"/>
</dbReference>
<reference evidence="10" key="1">
    <citation type="journal article" date="2023" name="Plant J.">
        <title>The genome of the king protea, Protea cynaroides.</title>
        <authorList>
            <person name="Chang J."/>
            <person name="Duong T.A."/>
            <person name="Schoeman C."/>
            <person name="Ma X."/>
            <person name="Roodt D."/>
            <person name="Barker N."/>
            <person name="Li Z."/>
            <person name="Van de Peer Y."/>
            <person name="Mizrachi E."/>
        </authorList>
    </citation>
    <scope>NUCLEOTIDE SEQUENCE</scope>
    <source>
        <tissue evidence="10">Young leaves</tissue>
    </source>
</reference>
<evidence type="ECO:0000313" key="10">
    <source>
        <dbReference type="EMBL" id="KAJ4966872.1"/>
    </source>
</evidence>
<feature type="compositionally biased region" description="Polar residues" evidence="9">
    <location>
        <begin position="9"/>
        <end position="20"/>
    </location>
</feature>
<protein>
    <recommendedName>
        <fullName evidence="4">Calmodulin-lysine N-methyltransferase</fullName>
        <ecNumber evidence="3">2.1.1.60</ecNumber>
    </recommendedName>
</protein>
<keyword evidence="11" id="KW-1185">Reference proteome</keyword>
<dbReference type="GO" id="GO:0005634">
    <property type="term" value="C:nucleus"/>
    <property type="evidence" value="ECO:0007669"/>
    <property type="project" value="UniProtKB-SubCell"/>
</dbReference>
<dbReference type="PANTHER" id="PTHR13539:SF3">
    <property type="entry name" value="CALMODULIN-LYSINE N-METHYLTRANSFERASE"/>
    <property type="match status" value="1"/>
</dbReference>
<dbReference type="GO" id="GO:0032259">
    <property type="term" value="P:methylation"/>
    <property type="evidence" value="ECO:0007669"/>
    <property type="project" value="UniProtKB-KW"/>
</dbReference>
<accession>A0A9Q0KAF5</accession>
<evidence type="ECO:0000256" key="9">
    <source>
        <dbReference type="SAM" id="MobiDB-lite"/>
    </source>
</evidence>
<keyword evidence="6" id="KW-0489">Methyltransferase</keyword>
<dbReference type="OrthoDB" id="413520at2759"/>
<dbReference type="CDD" id="cd02440">
    <property type="entry name" value="AdoMet_MTases"/>
    <property type="match status" value="1"/>
</dbReference>
<keyword evidence="7" id="KW-0808">Transferase</keyword>
<evidence type="ECO:0000256" key="2">
    <source>
        <dbReference type="ARBA" id="ARBA00004496"/>
    </source>
</evidence>
<evidence type="ECO:0000256" key="3">
    <source>
        <dbReference type="ARBA" id="ARBA00011914"/>
    </source>
</evidence>
<feature type="region of interest" description="Disordered" evidence="9">
    <location>
        <begin position="1"/>
        <end position="20"/>
    </location>
</feature>
<evidence type="ECO:0000256" key="6">
    <source>
        <dbReference type="ARBA" id="ARBA00022603"/>
    </source>
</evidence>
<comment type="caution">
    <text evidence="10">The sequence shown here is derived from an EMBL/GenBank/DDBJ whole genome shotgun (WGS) entry which is preliminary data.</text>
</comment>
<evidence type="ECO:0000256" key="8">
    <source>
        <dbReference type="ARBA" id="ARBA00023242"/>
    </source>
</evidence>
<evidence type="ECO:0000256" key="4">
    <source>
        <dbReference type="ARBA" id="ARBA00020594"/>
    </source>
</evidence>
<dbReference type="InterPro" id="IPR029063">
    <property type="entry name" value="SAM-dependent_MTases_sf"/>
</dbReference>
<evidence type="ECO:0000313" key="11">
    <source>
        <dbReference type="Proteomes" id="UP001141806"/>
    </source>
</evidence>
<dbReference type="Pfam" id="PF10294">
    <property type="entry name" value="Methyltransf_16"/>
    <property type="match status" value="1"/>
</dbReference>
<name>A0A9Q0KAF5_9MAGN</name>
<dbReference type="GO" id="GO:0018025">
    <property type="term" value="F:calmodulin-lysine N-methyltransferase activity"/>
    <property type="evidence" value="ECO:0007669"/>
    <property type="project" value="UniProtKB-EC"/>
</dbReference>
<dbReference type="EMBL" id="JAMYWD010000007">
    <property type="protein sequence ID" value="KAJ4966872.1"/>
    <property type="molecule type" value="Genomic_DNA"/>
</dbReference>
<keyword evidence="8" id="KW-0539">Nucleus</keyword>
<keyword evidence="5" id="KW-0963">Cytoplasm</keyword>
<proteinExistence type="predicted"/>
<dbReference type="InterPro" id="IPR019410">
    <property type="entry name" value="Methyltransf_16"/>
</dbReference>
<dbReference type="Gene3D" id="3.40.50.150">
    <property type="entry name" value="Vaccinia Virus protein VP39"/>
    <property type="match status" value="1"/>
</dbReference>
<dbReference type="EC" id="2.1.1.60" evidence="3"/>